<evidence type="ECO:0000313" key="4">
    <source>
        <dbReference type="Proteomes" id="UP001589710"/>
    </source>
</evidence>
<dbReference type="EMBL" id="JBHMCG010000074">
    <property type="protein sequence ID" value="MFB9573806.1"/>
    <property type="molecule type" value="Genomic_DNA"/>
</dbReference>
<name>A0ABV5R7H2_9ACTN</name>
<evidence type="ECO:0000313" key="3">
    <source>
        <dbReference type="EMBL" id="MFB9573806.1"/>
    </source>
</evidence>
<feature type="signal peptide" evidence="2">
    <location>
        <begin position="1"/>
        <end position="23"/>
    </location>
</feature>
<dbReference type="PANTHER" id="PTHR42834">
    <property type="entry name" value="ENDONUCLEASE/EXONUCLEASE/PHOSPHATASE FAMILY PROTEIN (AFU_ORTHOLOGUE AFUA_3G09210)"/>
    <property type="match status" value="1"/>
</dbReference>
<dbReference type="RefSeq" id="WP_345517029.1">
    <property type="nucleotide sequence ID" value="NZ_BAAAXD010000042.1"/>
</dbReference>
<feature type="compositionally biased region" description="Polar residues" evidence="1">
    <location>
        <begin position="123"/>
        <end position="134"/>
    </location>
</feature>
<accession>A0ABV5R7H2</accession>
<organism evidence="3 4">
    <name type="scientific">Streptomyces yanii</name>
    <dbReference type="NCBI Taxonomy" id="78510"/>
    <lineage>
        <taxon>Bacteria</taxon>
        <taxon>Bacillati</taxon>
        <taxon>Actinomycetota</taxon>
        <taxon>Actinomycetes</taxon>
        <taxon>Kitasatosporales</taxon>
        <taxon>Streptomycetaceae</taxon>
        <taxon>Streptomyces</taxon>
    </lineage>
</organism>
<gene>
    <name evidence="3" type="ORF">ACFFTL_16175</name>
</gene>
<dbReference type="CDD" id="cd04486">
    <property type="entry name" value="YhcR_OBF_like"/>
    <property type="match status" value="1"/>
</dbReference>
<feature type="chain" id="PRO_5045651469" evidence="2">
    <location>
        <begin position="24"/>
        <end position="224"/>
    </location>
</feature>
<dbReference type="InterPro" id="IPR036691">
    <property type="entry name" value="Endo/exonu/phosph_ase_sf"/>
</dbReference>
<dbReference type="Gene3D" id="3.60.10.10">
    <property type="entry name" value="Endonuclease/exonuclease/phosphatase"/>
    <property type="match status" value="1"/>
</dbReference>
<dbReference type="PANTHER" id="PTHR42834:SF1">
    <property type="entry name" value="ENDONUCLEASE_EXONUCLEASE_PHOSPHATASE FAMILY PROTEIN (AFU_ORTHOLOGUE AFUA_3G09210)"/>
    <property type="match status" value="1"/>
</dbReference>
<protein>
    <submittedName>
        <fullName evidence="3">Uncharacterized protein</fullName>
    </submittedName>
</protein>
<evidence type="ECO:0000256" key="2">
    <source>
        <dbReference type="SAM" id="SignalP"/>
    </source>
</evidence>
<proteinExistence type="predicted"/>
<sequence length="224" mass="23217">MTATALTSALTATMLALPAPASAATVTIASLQGNKRISPYNGQQVTVSGVVTAIRSTGSSRGYWIQDSVGDGNPATSEAVFAYTGSSTPSTKVGNMVTVRGNVSEYYPGGSSADGQSITELTQPQIQSTASTGNPLPAPWCSTPHRSPPPTPPAATSGTGLTDLPATLPAGERYTYVYQGNSQVLDHILTSPSLSSYDYDIDHINAEFADKASDHDPQVVRLIP</sequence>
<feature type="region of interest" description="Disordered" evidence="1">
    <location>
        <begin position="123"/>
        <end position="166"/>
    </location>
</feature>
<keyword evidence="4" id="KW-1185">Reference proteome</keyword>
<comment type="caution">
    <text evidence="3">The sequence shown here is derived from an EMBL/GenBank/DDBJ whole genome shotgun (WGS) entry which is preliminary data.</text>
</comment>
<evidence type="ECO:0000256" key="1">
    <source>
        <dbReference type="SAM" id="MobiDB-lite"/>
    </source>
</evidence>
<keyword evidence="2" id="KW-0732">Signal</keyword>
<reference evidence="3 4" key="1">
    <citation type="submission" date="2024-09" db="EMBL/GenBank/DDBJ databases">
        <authorList>
            <person name="Sun Q."/>
            <person name="Mori K."/>
        </authorList>
    </citation>
    <scope>NUCLEOTIDE SEQUENCE [LARGE SCALE GENOMIC DNA]</scope>
    <source>
        <strain evidence="3 4">JCM 3331</strain>
    </source>
</reference>
<dbReference type="Proteomes" id="UP001589710">
    <property type="component" value="Unassembled WGS sequence"/>
</dbReference>
<dbReference type="SUPFAM" id="SSF56219">
    <property type="entry name" value="DNase I-like"/>
    <property type="match status" value="1"/>
</dbReference>